<dbReference type="Pfam" id="PF02018">
    <property type="entry name" value="CBM_4_9"/>
    <property type="match status" value="1"/>
</dbReference>
<name>A0AAV8RCI0_ENSVE</name>
<organism evidence="8 9">
    <name type="scientific">Ensete ventricosum</name>
    <name type="common">Abyssinian banana</name>
    <name type="synonym">Musa ensete</name>
    <dbReference type="NCBI Taxonomy" id="4639"/>
    <lineage>
        <taxon>Eukaryota</taxon>
        <taxon>Viridiplantae</taxon>
        <taxon>Streptophyta</taxon>
        <taxon>Embryophyta</taxon>
        <taxon>Tracheophyta</taxon>
        <taxon>Spermatophyta</taxon>
        <taxon>Magnoliopsida</taxon>
        <taxon>Liliopsida</taxon>
        <taxon>Zingiberales</taxon>
        <taxon>Musaceae</taxon>
        <taxon>Ensete</taxon>
    </lineage>
</organism>
<keyword evidence="6" id="KW-0732">Signal</keyword>
<keyword evidence="9" id="KW-1185">Reference proteome</keyword>
<sequence length="559" mass="62596">MKISLIKLFLLFSSAEIFTGNLCLAEPLRPQYGGGIVSNPEFNDGLKGWSVFGYGQIAERTSDTGNRFLATDRRSLSHQSMSQKVYLQQGMLYTFSAWLQVDQGNTTVTAIFKTAKEGFVQVGAVEARSGCWSMLKGGLTAKSSGPAEFYFESKETSVEIWVDSVSLRPFTEDQWRAHQQESINKVRKKTVAIQAVDADGHPLPGASVSIQQKRSGFPLGCAIASTILQNSAYQSWFTSRFTVATFENEMKWYANEREQGKEQYADADAMVAFAKQHGIAVRGHNVVWNDPQDVQSWVKSLPRKHLRRAVKRRFNSVMPRYRGQVIAWDVVNENVHFSYFESKLGKNASSVFYQQAHQLDPNALMFLNDYNTLEAPVDGNVTPEKYLQRLWQIQSFGNLSRMAIGLEGHFDVPDIAYMRSALDKLAGANVPIWLTEVDVAHPNESKHLEDILREAYSHPAVQGIVMWGAWHPEGCWRMCLTDNNFKNLPTGDVVDKLISEWRSDNVAATTDADGLHRAELFHGEYKVTISHPSSNSSSSVGSLTVDSASENNNVLRVMV</sequence>
<feature type="signal peptide" evidence="6">
    <location>
        <begin position="1"/>
        <end position="25"/>
    </location>
</feature>
<dbReference type="InterPro" id="IPR001000">
    <property type="entry name" value="GH10_dom"/>
</dbReference>
<gene>
    <name evidence="8" type="ORF">OPV22_008333</name>
</gene>
<protein>
    <recommendedName>
        <fullName evidence="7">GH10 domain-containing protein</fullName>
    </recommendedName>
</protein>
<feature type="domain" description="GH10" evidence="7">
    <location>
        <begin position="204"/>
        <end position="497"/>
    </location>
</feature>
<dbReference type="SUPFAM" id="SSF49785">
    <property type="entry name" value="Galactose-binding domain-like"/>
    <property type="match status" value="1"/>
</dbReference>
<feature type="chain" id="PRO_5043440373" description="GH10 domain-containing protein" evidence="6">
    <location>
        <begin position="26"/>
        <end position="559"/>
    </location>
</feature>
<accession>A0AAV8RCI0</accession>
<dbReference type="AlphaFoldDB" id="A0AAV8RCI0"/>
<dbReference type="InterPro" id="IPR017853">
    <property type="entry name" value="GH"/>
</dbReference>
<dbReference type="PANTHER" id="PTHR31490">
    <property type="entry name" value="GLYCOSYL HYDROLASE"/>
    <property type="match status" value="1"/>
</dbReference>
<dbReference type="PANTHER" id="PTHR31490:SF2">
    <property type="entry name" value="GLYCOSYL HYDROLASE FAMILY 10 PROTEIN"/>
    <property type="match status" value="1"/>
</dbReference>
<keyword evidence="5" id="KW-0624">Polysaccharide degradation</keyword>
<evidence type="ECO:0000313" key="9">
    <source>
        <dbReference type="Proteomes" id="UP001222027"/>
    </source>
</evidence>
<evidence type="ECO:0000256" key="4">
    <source>
        <dbReference type="ARBA" id="ARBA00023277"/>
    </source>
</evidence>
<comment type="similarity">
    <text evidence="1">Belongs to the glycosyl hydrolase 10 (cellulase F) family.</text>
</comment>
<keyword evidence="3" id="KW-0378">Hydrolase</keyword>
<keyword evidence="2" id="KW-0677">Repeat</keyword>
<reference evidence="8 9" key="1">
    <citation type="submission" date="2022-12" db="EMBL/GenBank/DDBJ databases">
        <title>Chromosome-scale assembly of the Ensete ventricosum genome.</title>
        <authorList>
            <person name="Dussert Y."/>
            <person name="Stocks J."/>
            <person name="Wendawek A."/>
            <person name="Woldeyes F."/>
            <person name="Nichols R.A."/>
            <person name="Borrell J.S."/>
        </authorList>
    </citation>
    <scope>NUCLEOTIDE SEQUENCE [LARGE SCALE GENOMIC DNA]</scope>
    <source>
        <strain evidence="9">cv. Maze</strain>
        <tissue evidence="8">Seeds</tissue>
    </source>
</reference>
<dbReference type="SUPFAM" id="SSF51445">
    <property type="entry name" value="(Trans)glycosidases"/>
    <property type="match status" value="1"/>
</dbReference>
<comment type="caution">
    <text evidence="8">The sequence shown here is derived from an EMBL/GenBank/DDBJ whole genome shotgun (WGS) entry which is preliminary data.</text>
</comment>
<evidence type="ECO:0000256" key="3">
    <source>
        <dbReference type="ARBA" id="ARBA00022801"/>
    </source>
</evidence>
<dbReference type="EMBL" id="JAQQAF010000003">
    <property type="protein sequence ID" value="KAJ8497781.1"/>
    <property type="molecule type" value="Genomic_DNA"/>
</dbReference>
<dbReference type="PROSITE" id="PS51760">
    <property type="entry name" value="GH10_2"/>
    <property type="match status" value="1"/>
</dbReference>
<dbReference type="InterPro" id="IPR003305">
    <property type="entry name" value="CenC_carb-bd"/>
</dbReference>
<dbReference type="Gene3D" id="2.60.120.260">
    <property type="entry name" value="Galactose-binding domain-like"/>
    <property type="match status" value="1"/>
</dbReference>
<dbReference type="Proteomes" id="UP001222027">
    <property type="component" value="Unassembled WGS sequence"/>
</dbReference>
<evidence type="ECO:0000259" key="7">
    <source>
        <dbReference type="PROSITE" id="PS51760"/>
    </source>
</evidence>
<dbReference type="Gene3D" id="3.20.20.80">
    <property type="entry name" value="Glycosidases"/>
    <property type="match status" value="1"/>
</dbReference>
<dbReference type="InterPro" id="IPR008979">
    <property type="entry name" value="Galactose-bd-like_sf"/>
</dbReference>
<dbReference type="InterPro" id="IPR044846">
    <property type="entry name" value="GH10"/>
</dbReference>
<dbReference type="GO" id="GO:0000272">
    <property type="term" value="P:polysaccharide catabolic process"/>
    <property type="evidence" value="ECO:0007669"/>
    <property type="project" value="UniProtKB-KW"/>
</dbReference>
<dbReference type="GO" id="GO:0031176">
    <property type="term" value="F:endo-1,4-beta-xylanase activity"/>
    <property type="evidence" value="ECO:0007669"/>
    <property type="project" value="UniProtKB-ARBA"/>
</dbReference>
<evidence type="ECO:0000256" key="5">
    <source>
        <dbReference type="ARBA" id="ARBA00023326"/>
    </source>
</evidence>
<evidence type="ECO:0000256" key="6">
    <source>
        <dbReference type="SAM" id="SignalP"/>
    </source>
</evidence>
<evidence type="ECO:0000313" key="8">
    <source>
        <dbReference type="EMBL" id="KAJ8497781.1"/>
    </source>
</evidence>
<evidence type="ECO:0000256" key="1">
    <source>
        <dbReference type="ARBA" id="ARBA00007495"/>
    </source>
</evidence>
<evidence type="ECO:0000256" key="2">
    <source>
        <dbReference type="ARBA" id="ARBA00022737"/>
    </source>
</evidence>
<dbReference type="SMART" id="SM00633">
    <property type="entry name" value="Glyco_10"/>
    <property type="match status" value="1"/>
</dbReference>
<dbReference type="Pfam" id="PF00331">
    <property type="entry name" value="Glyco_hydro_10"/>
    <property type="match status" value="1"/>
</dbReference>
<keyword evidence="4" id="KW-0119">Carbohydrate metabolism</keyword>
<proteinExistence type="inferred from homology"/>